<protein>
    <submittedName>
        <fullName evidence="1">Uncharacterized protein</fullName>
    </submittedName>
</protein>
<accession>A0A3N4N576</accession>
<evidence type="ECO:0000313" key="1">
    <source>
        <dbReference type="EMBL" id="RPD42783.1"/>
    </source>
</evidence>
<evidence type="ECO:0000313" key="2">
    <source>
        <dbReference type="Proteomes" id="UP000279089"/>
    </source>
</evidence>
<comment type="caution">
    <text evidence="1">The sequence shown here is derived from an EMBL/GenBank/DDBJ whole genome shotgun (WGS) entry which is preliminary data.</text>
</comment>
<reference evidence="2" key="1">
    <citation type="submission" date="2018-11" db="EMBL/GenBank/DDBJ databases">
        <title>Chitinophaga lutea sp.nov., isolate from arsenic contaminated soil.</title>
        <authorList>
            <person name="Zong Y."/>
        </authorList>
    </citation>
    <scope>NUCLEOTIDE SEQUENCE [LARGE SCALE GENOMIC DNA]</scope>
    <source>
        <strain evidence="2">YLT18</strain>
    </source>
</reference>
<dbReference type="AlphaFoldDB" id="A0A3N4N576"/>
<organism evidence="1 2">
    <name type="scientific">Chitinophaga barathri</name>
    <dbReference type="NCBI Taxonomy" id="1647451"/>
    <lineage>
        <taxon>Bacteria</taxon>
        <taxon>Pseudomonadati</taxon>
        <taxon>Bacteroidota</taxon>
        <taxon>Chitinophagia</taxon>
        <taxon>Chitinophagales</taxon>
        <taxon>Chitinophagaceae</taxon>
        <taxon>Chitinophaga</taxon>
    </lineage>
</organism>
<gene>
    <name evidence="1" type="ORF">EG028_00345</name>
</gene>
<sequence>MHYPVQSPGIKNVVECMKETDVKVNLIVSHGIFSKGNSIEGVDDIYTTDSFRYVEGINCFPVGDYLA</sequence>
<proteinExistence type="predicted"/>
<keyword evidence="2" id="KW-1185">Reference proteome</keyword>
<dbReference type="EMBL" id="RMBX01000001">
    <property type="protein sequence ID" value="RPD42783.1"/>
    <property type="molecule type" value="Genomic_DNA"/>
</dbReference>
<dbReference type="Proteomes" id="UP000279089">
    <property type="component" value="Unassembled WGS sequence"/>
</dbReference>
<dbReference type="OrthoDB" id="643885at2"/>
<name>A0A3N4N576_9BACT</name>